<dbReference type="EMBL" id="ASPP01022571">
    <property type="protein sequence ID" value="ETO11326.1"/>
    <property type="molecule type" value="Genomic_DNA"/>
</dbReference>
<gene>
    <name evidence="1" type="ORF">RFI_26052</name>
</gene>
<dbReference type="Proteomes" id="UP000023152">
    <property type="component" value="Unassembled WGS sequence"/>
</dbReference>
<dbReference type="InterPro" id="IPR034660">
    <property type="entry name" value="DinB/YfiT-like"/>
</dbReference>
<accession>X6MCE2</accession>
<dbReference type="OrthoDB" id="158485at2759"/>
<evidence type="ECO:0000313" key="1">
    <source>
        <dbReference type="EMBL" id="ETO11326.1"/>
    </source>
</evidence>
<evidence type="ECO:0000313" key="2">
    <source>
        <dbReference type="Proteomes" id="UP000023152"/>
    </source>
</evidence>
<protein>
    <submittedName>
        <fullName evidence="1">DinB family protein</fullName>
    </submittedName>
</protein>
<proteinExistence type="predicted"/>
<dbReference type="AlphaFoldDB" id="X6MCE2"/>
<dbReference type="Gene3D" id="1.20.120.450">
    <property type="entry name" value="dinb family like domain"/>
    <property type="match status" value="1"/>
</dbReference>
<comment type="caution">
    <text evidence="1">The sequence shown here is derived from an EMBL/GenBank/DDBJ whole genome shotgun (WGS) entry which is preliminary data.</text>
</comment>
<sequence>MSLKKHLLFMARYNIWASQEIRRFVKTHEKKYPKILDTPVSGLPFSTVRNVLAHIWAADQVWYSRMKNLSEVQTKDGSIRLSTKELYTYWVDNHENEGKYGDIFKNEDSDKIFTALQESGQAWIDIIETQFKTDEEIIQKEFSYFSTGGVSHKSFFYEVFGSVVPFFFFNKKLKIKRKCTNNNNNKIEVKYQ</sequence>
<organism evidence="1 2">
    <name type="scientific">Reticulomyxa filosa</name>
    <dbReference type="NCBI Taxonomy" id="46433"/>
    <lineage>
        <taxon>Eukaryota</taxon>
        <taxon>Sar</taxon>
        <taxon>Rhizaria</taxon>
        <taxon>Retaria</taxon>
        <taxon>Foraminifera</taxon>
        <taxon>Monothalamids</taxon>
        <taxon>Reticulomyxidae</taxon>
        <taxon>Reticulomyxa</taxon>
    </lineage>
</organism>
<name>X6MCE2_RETFI</name>
<keyword evidence="2" id="KW-1185">Reference proteome</keyword>
<reference evidence="1 2" key="1">
    <citation type="journal article" date="2013" name="Curr. Biol.">
        <title>The Genome of the Foraminiferan Reticulomyxa filosa.</title>
        <authorList>
            <person name="Glockner G."/>
            <person name="Hulsmann N."/>
            <person name="Schleicher M."/>
            <person name="Noegel A.A."/>
            <person name="Eichinger L."/>
            <person name="Gallinger C."/>
            <person name="Pawlowski J."/>
            <person name="Sierra R."/>
            <person name="Euteneuer U."/>
            <person name="Pillet L."/>
            <person name="Moustafa A."/>
            <person name="Platzer M."/>
            <person name="Groth M."/>
            <person name="Szafranski K."/>
            <person name="Schliwa M."/>
        </authorList>
    </citation>
    <scope>NUCLEOTIDE SEQUENCE [LARGE SCALE GENOMIC DNA]</scope>
</reference>